<sequence>MSQIDELVQKVMEAVLVRLSNEAQLKLKLIGTSDSNVLSLISKLPTATLTDCTIEEADVLFMTQLSVEQMGRIANGCPQTPEENALLKHFLKGKKVMVLQEGIEFYHYRQSASYALRQKFEEFELQWCRYGAEVVSKKEATWQLPRSQNQQTAEVVGTKKVWTEAKLKELNLATGAHFKLEKNALLTALAKDYLQEKNIHWT</sequence>
<dbReference type="AlphaFoldDB" id="A0A1H9U4S9"/>
<proteinExistence type="predicted"/>
<dbReference type="EMBL" id="FOHA01000021">
    <property type="protein sequence ID" value="SES04379.1"/>
    <property type="molecule type" value="Genomic_DNA"/>
</dbReference>
<evidence type="ECO:0000313" key="1">
    <source>
        <dbReference type="EMBL" id="SES04379.1"/>
    </source>
</evidence>
<organism evidence="1 2">
    <name type="scientific">Isobaculum melis</name>
    <dbReference type="NCBI Taxonomy" id="142588"/>
    <lineage>
        <taxon>Bacteria</taxon>
        <taxon>Bacillati</taxon>
        <taxon>Bacillota</taxon>
        <taxon>Bacilli</taxon>
        <taxon>Lactobacillales</taxon>
        <taxon>Carnobacteriaceae</taxon>
        <taxon>Isobaculum</taxon>
    </lineage>
</organism>
<dbReference type="OrthoDB" id="6197337at2"/>
<dbReference type="RefSeq" id="WP_092653751.1">
    <property type="nucleotide sequence ID" value="NZ_FOHA01000021.1"/>
</dbReference>
<dbReference type="PIRSF" id="PIRSF034981">
    <property type="entry name" value="Eut_put"/>
    <property type="match status" value="1"/>
</dbReference>
<reference evidence="1 2" key="1">
    <citation type="submission" date="2016-10" db="EMBL/GenBank/DDBJ databases">
        <authorList>
            <person name="de Groot N.N."/>
        </authorList>
    </citation>
    <scope>NUCLEOTIDE SEQUENCE [LARGE SCALE GENOMIC DNA]</scope>
    <source>
        <strain evidence="1 2">DSM 13760</strain>
    </source>
</reference>
<dbReference type="STRING" id="142588.SAMN04488559_12141"/>
<evidence type="ECO:0000313" key="2">
    <source>
        <dbReference type="Proteomes" id="UP000198948"/>
    </source>
</evidence>
<dbReference type="InterPro" id="IPR013372">
    <property type="entry name" value="Eut_put"/>
</dbReference>
<name>A0A1H9U4S9_9LACT</name>
<accession>A0A1H9U4S9</accession>
<dbReference type="Proteomes" id="UP000198948">
    <property type="component" value="Unassembled WGS sequence"/>
</dbReference>
<keyword evidence="2" id="KW-1185">Reference proteome</keyword>
<gene>
    <name evidence="1" type="ORF">SAMN04488559_12141</name>
</gene>
<protein>
    <submittedName>
        <fullName evidence="1">Ethanolamine utilization protein</fullName>
    </submittedName>
</protein>